<dbReference type="REBASE" id="261383">
    <property type="entry name" value="M.Esp3246ORFBP"/>
</dbReference>
<accession>A0A346Y747</accession>
<keyword evidence="5" id="KW-0680">Restriction system</keyword>
<keyword evidence="8" id="KW-1185">Reference proteome</keyword>
<dbReference type="KEGG" id="euz:DVS28_b0554"/>
<dbReference type="InterPro" id="IPR050750">
    <property type="entry name" value="C5-MTase"/>
</dbReference>
<reference evidence="7 8" key="1">
    <citation type="submission" date="2018-09" db="EMBL/GenBank/DDBJ databases">
        <title>Complete genome sequence of Euzebya sp. DY32-46 isolated from seawater of Pacific Ocean.</title>
        <authorList>
            <person name="Xu L."/>
            <person name="Wu Y.-H."/>
            <person name="Xu X.-W."/>
        </authorList>
    </citation>
    <scope>NUCLEOTIDE SEQUENCE [LARGE SCALE GENOMIC DNA]</scope>
    <source>
        <strain evidence="7 8">DY32-46</strain>
        <plasmid evidence="8">pedy32-46i</plasmid>
    </source>
</reference>
<keyword evidence="2 6" id="KW-0489">Methyltransferase</keyword>
<dbReference type="PROSITE" id="PS00094">
    <property type="entry name" value="C5_MTASE_1"/>
    <property type="match status" value="1"/>
</dbReference>
<evidence type="ECO:0000256" key="3">
    <source>
        <dbReference type="ARBA" id="ARBA00022679"/>
    </source>
</evidence>
<dbReference type="Gene3D" id="3.40.50.150">
    <property type="entry name" value="Vaccinia Virus protein VP39"/>
    <property type="match status" value="1"/>
</dbReference>
<geneLocation type="plasmid" evidence="8">
    <name>pedy32-46i</name>
</geneLocation>
<dbReference type="Proteomes" id="UP000264006">
    <property type="component" value="Plasmid pEDY32-46I"/>
</dbReference>
<dbReference type="EMBL" id="CP031166">
    <property type="protein sequence ID" value="AXV10294.1"/>
    <property type="molecule type" value="Genomic_DNA"/>
</dbReference>
<evidence type="ECO:0000256" key="6">
    <source>
        <dbReference type="PROSITE-ProRule" id="PRU01016"/>
    </source>
</evidence>
<dbReference type="InterPro" id="IPR029063">
    <property type="entry name" value="SAM-dependent_MTases_sf"/>
</dbReference>
<name>A0A346Y747_9ACTN</name>
<evidence type="ECO:0000256" key="2">
    <source>
        <dbReference type="ARBA" id="ARBA00022603"/>
    </source>
</evidence>
<dbReference type="Pfam" id="PF00145">
    <property type="entry name" value="DNA_methylase"/>
    <property type="match status" value="1"/>
</dbReference>
<dbReference type="SUPFAM" id="SSF53335">
    <property type="entry name" value="S-adenosyl-L-methionine-dependent methyltransferases"/>
    <property type="match status" value="1"/>
</dbReference>
<dbReference type="PANTHER" id="PTHR46098">
    <property type="entry name" value="TRNA (CYTOSINE(38)-C(5))-METHYLTRANSFERASE"/>
    <property type="match status" value="1"/>
</dbReference>
<evidence type="ECO:0000256" key="4">
    <source>
        <dbReference type="ARBA" id="ARBA00022691"/>
    </source>
</evidence>
<dbReference type="InterPro" id="IPR018117">
    <property type="entry name" value="C5_DNA_meth_AS"/>
</dbReference>
<dbReference type="PANTHER" id="PTHR46098:SF1">
    <property type="entry name" value="TRNA (CYTOSINE(38)-C(5))-METHYLTRANSFERASE"/>
    <property type="match status" value="1"/>
</dbReference>
<dbReference type="GO" id="GO:0032259">
    <property type="term" value="P:methylation"/>
    <property type="evidence" value="ECO:0007669"/>
    <property type="project" value="UniProtKB-KW"/>
</dbReference>
<keyword evidence="3 6" id="KW-0808">Transferase</keyword>
<comment type="similarity">
    <text evidence="6">Belongs to the class I-like SAM-binding methyltransferase superfamily. C5-methyltransferase family.</text>
</comment>
<proteinExistence type="inferred from homology"/>
<protein>
    <recommendedName>
        <fullName evidence="1">DNA (cytosine-5-)-methyltransferase</fullName>
        <ecNumber evidence="1">2.1.1.37</ecNumber>
    </recommendedName>
</protein>
<sequence>MSLGGLFSGIGGFELAWRRQGGRVAWMCEIDPDARAVLRRRFPGVPIYTDVRDVDPAAVEAVDVLTGGSPCTTFSAAGLRTGMGGESGLVMEMLRIIDGLAARGLSDVLWENVPNVFSVTNDDGSAVWPQLVAAFLHGCEVTGQQADDVDSQFPGDRTGIWFAGIATTTDRALAWRVLNSLHVGVQVPQRRRRLYAHLAIGDGAPERAVAGLLNGTAAAGTRSDDGRWVPPFGSQLDLFADQRASTVSLLGDGSADALVDVSEGRCVAGPVADGTFCPGGLAEHSHLHISDLHDRDAPARYRLSAKGRLGTLLRALRRDVPMDPLLAEALAQGIPEAIGQDLFDRYVTEARNEADPPTHSEETLAALAAVDYPEGEVTATVHFRLKEFGYYVDSPFSATLLARDYKGGTDVVVEVIGADAGPPAPLSVTLSAVEKDLPTLFGEPVRDGMSPSVPPPAPRFRCRRLTPPETAALQGFPDVVSVPTEELTTEQFIDIALWSGMVRVVTGVPWRFRDASGFPLPNAERLDGTVSFDLGGAVVKLDAAAFADPAGHDLEIDGAGLWEVVPPAWSTIPRGVPRADWNAAMTTASARFKATGNAVSANVVEWAFARILAPT</sequence>
<organism evidence="7 8">
    <name type="scientific">Euzebya pacifica</name>
    <dbReference type="NCBI Taxonomy" id="1608957"/>
    <lineage>
        <taxon>Bacteria</taxon>
        <taxon>Bacillati</taxon>
        <taxon>Actinomycetota</taxon>
        <taxon>Nitriliruptoria</taxon>
        <taxon>Euzebyales</taxon>
    </lineage>
</organism>
<evidence type="ECO:0000313" key="7">
    <source>
        <dbReference type="EMBL" id="AXV10294.1"/>
    </source>
</evidence>
<dbReference type="PROSITE" id="PS51679">
    <property type="entry name" value="SAM_MT_C5"/>
    <property type="match status" value="1"/>
</dbReference>
<evidence type="ECO:0000256" key="5">
    <source>
        <dbReference type="ARBA" id="ARBA00022747"/>
    </source>
</evidence>
<dbReference type="GO" id="GO:0003886">
    <property type="term" value="F:DNA (cytosine-5-)-methyltransferase activity"/>
    <property type="evidence" value="ECO:0007669"/>
    <property type="project" value="UniProtKB-EC"/>
</dbReference>
<dbReference type="InterPro" id="IPR001525">
    <property type="entry name" value="C5_MeTfrase"/>
</dbReference>
<keyword evidence="7" id="KW-0614">Plasmid</keyword>
<feature type="active site" evidence="6">
    <location>
        <position position="71"/>
    </location>
</feature>
<evidence type="ECO:0000256" key="1">
    <source>
        <dbReference type="ARBA" id="ARBA00011975"/>
    </source>
</evidence>
<dbReference type="EC" id="2.1.1.37" evidence="1"/>
<evidence type="ECO:0000313" key="8">
    <source>
        <dbReference type="Proteomes" id="UP000264006"/>
    </source>
</evidence>
<keyword evidence="4 6" id="KW-0949">S-adenosyl-L-methionine</keyword>
<dbReference type="GO" id="GO:0009307">
    <property type="term" value="P:DNA restriction-modification system"/>
    <property type="evidence" value="ECO:0007669"/>
    <property type="project" value="UniProtKB-KW"/>
</dbReference>
<gene>
    <name evidence="7" type="ORF">DVS28_b0554</name>
</gene>
<dbReference type="AlphaFoldDB" id="A0A346Y747"/>